<evidence type="ECO:0000256" key="6">
    <source>
        <dbReference type="ARBA" id="ARBA00023136"/>
    </source>
</evidence>
<dbReference type="GO" id="GO:0005886">
    <property type="term" value="C:plasma membrane"/>
    <property type="evidence" value="ECO:0007669"/>
    <property type="project" value="UniProtKB-SubCell"/>
</dbReference>
<gene>
    <name evidence="9" type="primary">mdtG</name>
    <name evidence="9" type="ORF">BQ8482_120070</name>
</gene>
<dbReference type="Proteomes" id="UP000245698">
    <property type="component" value="Unassembled WGS sequence"/>
</dbReference>
<evidence type="ECO:0000313" key="9">
    <source>
        <dbReference type="EMBL" id="SJM30015.1"/>
    </source>
</evidence>
<feature type="transmembrane region" description="Helical" evidence="7">
    <location>
        <begin position="21"/>
        <end position="45"/>
    </location>
</feature>
<keyword evidence="10" id="KW-1185">Reference proteome</keyword>
<feature type="transmembrane region" description="Helical" evidence="7">
    <location>
        <begin position="176"/>
        <end position="198"/>
    </location>
</feature>
<comment type="subcellular location">
    <subcellularLocation>
        <location evidence="1">Cell membrane</location>
        <topology evidence="1">Multi-pass membrane protein</topology>
    </subcellularLocation>
</comment>
<reference evidence="10" key="1">
    <citation type="submission" date="2016-12" db="EMBL/GenBank/DDBJ databases">
        <authorList>
            <person name="Brunel B."/>
        </authorList>
    </citation>
    <scope>NUCLEOTIDE SEQUENCE [LARGE SCALE GENOMIC DNA]</scope>
</reference>
<dbReference type="RefSeq" id="WP_123147564.1">
    <property type="nucleotide sequence ID" value="NZ_FUIG01000018.1"/>
</dbReference>
<evidence type="ECO:0000256" key="7">
    <source>
        <dbReference type="SAM" id="Phobius"/>
    </source>
</evidence>
<dbReference type="PROSITE" id="PS50850">
    <property type="entry name" value="MFS"/>
    <property type="match status" value="1"/>
</dbReference>
<dbReference type="Pfam" id="PF07690">
    <property type="entry name" value="MFS_1"/>
    <property type="match status" value="1"/>
</dbReference>
<name>A0A2P9AFX9_9HYPH</name>
<proteinExistence type="predicted"/>
<feature type="transmembrane region" description="Helical" evidence="7">
    <location>
        <begin position="115"/>
        <end position="137"/>
    </location>
</feature>
<feature type="transmembrane region" description="Helical" evidence="7">
    <location>
        <begin position="261"/>
        <end position="280"/>
    </location>
</feature>
<dbReference type="InterPro" id="IPR020846">
    <property type="entry name" value="MFS_dom"/>
</dbReference>
<feature type="transmembrane region" description="Helical" evidence="7">
    <location>
        <begin position="228"/>
        <end position="249"/>
    </location>
</feature>
<keyword evidence="3" id="KW-1003">Cell membrane</keyword>
<evidence type="ECO:0000256" key="3">
    <source>
        <dbReference type="ARBA" id="ARBA00022475"/>
    </source>
</evidence>
<dbReference type="PANTHER" id="PTHR43414:SF6">
    <property type="entry name" value="MULTIDRUG RESISTANCE PROTEIN MDTG"/>
    <property type="match status" value="1"/>
</dbReference>
<sequence>MPQEATPAMQGAHNIHWRRNLAVCFAGSFSTLVAMTLLLPFLPLYVEQLGAEGHAAVVQWSGIAYGATFFAAALVAPLWGRLGDRYGRKLMLVRASFGMAVCMSLTGMVETVWQLVLLRLLIGFAGGYSSGSTILVAMQTPKDRSGWALGVLSAGITAGALVGPLLGGALPPLIGIRATFLLAGGVIFLAFLATTFLIKGNPRPAADKSAPTEKPKGGWAQIPDKRPVVAMLATGMLLSFATMSIEPIITVYVQQLIEDQSLLTLTSGVVMSAAALGAILSASRLGKLADRVGHWNVIIAALAVSALLLIPQAFVTQGWQLVGLRFLMGLALGGLLPCITSVIRHNVPDGVGGNVLGLSISAQYVGQVAGPLLGGFVGGHFGMRAVFLGTSVLMAGGAAYNWLVQSRRARDMLVQAGKSCHGLRAITASRRPET</sequence>
<dbReference type="InterPro" id="IPR036259">
    <property type="entry name" value="MFS_trans_sf"/>
</dbReference>
<dbReference type="PRINTS" id="PR01035">
    <property type="entry name" value="TCRTETA"/>
</dbReference>
<evidence type="ECO:0000256" key="1">
    <source>
        <dbReference type="ARBA" id="ARBA00004651"/>
    </source>
</evidence>
<evidence type="ECO:0000256" key="2">
    <source>
        <dbReference type="ARBA" id="ARBA00022448"/>
    </source>
</evidence>
<dbReference type="GO" id="GO:0022857">
    <property type="term" value="F:transmembrane transporter activity"/>
    <property type="evidence" value="ECO:0007669"/>
    <property type="project" value="InterPro"/>
</dbReference>
<evidence type="ECO:0000259" key="8">
    <source>
        <dbReference type="PROSITE" id="PS50850"/>
    </source>
</evidence>
<dbReference type="SUPFAM" id="SSF103473">
    <property type="entry name" value="MFS general substrate transporter"/>
    <property type="match status" value="1"/>
</dbReference>
<dbReference type="InterPro" id="IPR011701">
    <property type="entry name" value="MFS"/>
</dbReference>
<feature type="transmembrane region" description="Helical" evidence="7">
    <location>
        <begin position="57"/>
        <end position="79"/>
    </location>
</feature>
<feature type="domain" description="Major facilitator superfamily (MFS) profile" evidence="8">
    <location>
        <begin position="20"/>
        <end position="409"/>
    </location>
</feature>
<feature type="transmembrane region" description="Helical" evidence="7">
    <location>
        <begin position="149"/>
        <end position="170"/>
    </location>
</feature>
<evidence type="ECO:0000256" key="5">
    <source>
        <dbReference type="ARBA" id="ARBA00022989"/>
    </source>
</evidence>
<keyword evidence="4 7" id="KW-0812">Transmembrane</keyword>
<dbReference type="EMBL" id="FUIG01000018">
    <property type="protein sequence ID" value="SJM30015.1"/>
    <property type="molecule type" value="Genomic_DNA"/>
</dbReference>
<keyword evidence="2" id="KW-0813">Transport</keyword>
<keyword evidence="5 7" id="KW-1133">Transmembrane helix</keyword>
<dbReference type="AlphaFoldDB" id="A0A2P9AFX9"/>
<keyword evidence="6 7" id="KW-0472">Membrane</keyword>
<evidence type="ECO:0000313" key="10">
    <source>
        <dbReference type="Proteomes" id="UP000245698"/>
    </source>
</evidence>
<dbReference type="InterPro" id="IPR001958">
    <property type="entry name" value="Tet-R_TetA/multi-R_MdtG-like"/>
</dbReference>
<organism evidence="9 10">
    <name type="scientific">Mesorhizobium delmotii</name>
    <dbReference type="NCBI Taxonomy" id="1631247"/>
    <lineage>
        <taxon>Bacteria</taxon>
        <taxon>Pseudomonadati</taxon>
        <taxon>Pseudomonadota</taxon>
        <taxon>Alphaproteobacteria</taxon>
        <taxon>Hyphomicrobiales</taxon>
        <taxon>Phyllobacteriaceae</taxon>
        <taxon>Mesorhizobium</taxon>
    </lineage>
</organism>
<protein>
    <submittedName>
        <fullName evidence="9">Multidrug resistance protein MdtG</fullName>
    </submittedName>
</protein>
<feature type="transmembrane region" description="Helical" evidence="7">
    <location>
        <begin position="355"/>
        <end position="377"/>
    </location>
</feature>
<evidence type="ECO:0000256" key="4">
    <source>
        <dbReference type="ARBA" id="ARBA00022692"/>
    </source>
</evidence>
<dbReference type="PANTHER" id="PTHR43414">
    <property type="entry name" value="MULTIDRUG RESISTANCE PROTEIN MDTG"/>
    <property type="match status" value="1"/>
</dbReference>
<accession>A0A2P9AFX9</accession>
<feature type="transmembrane region" description="Helical" evidence="7">
    <location>
        <begin position="322"/>
        <end position="343"/>
    </location>
</feature>
<feature type="transmembrane region" description="Helical" evidence="7">
    <location>
        <begin position="91"/>
        <end position="109"/>
    </location>
</feature>
<dbReference type="CDD" id="cd17391">
    <property type="entry name" value="MFS_MdtG_MDR_like"/>
    <property type="match status" value="1"/>
</dbReference>
<feature type="transmembrane region" description="Helical" evidence="7">
    <location>
        <begin position="383"/>
        <end position="403"/>
    </location>
</feature>
<dbReference type="Gene3D" id="1.20.1250.20">
    <property type="entry name" value="MFS general substrate transporter like domains"/>
    <property type="match status" value="2"/>
</dbReference>
<feature type="transmembrane region" description="Helical" evidence="7">
    <location>
        <begin position="292"/>
        <end position="310"/>
    </location>
</feature>